<dbReference type="Proteomes" id="UP001341840">
    <property type="component" value="Unassembled WGS sequence"/>
</dbReference>
<feature type="transmembrane region" description="Helical" evidence="2">
    <location>
        <begin position="202"/>
        <end position="219"/>
    </location>
</feature>
<name>A0ABU6XE65_9FABA</name>
<keyword evidence="2" id="KW-0472">Membrane</keyword>
<evidence type="ECO:0000256" key="2">
    <source>
        <dbReference type="SAM" id="Phobius"/>
    </source>
</evidence>
<keyword evidence="2" id="KW-0812">Transmembrane</keyword>
<comment type="caution">
    <text evidence="3">The sequence shown here is derived from an EMBL/GenBank/DDBJ whole genome shotgun (WGS) entry which is preliminary data.</text>
</comment>
<proteinExistence type="predicted"/>
<feature type="region of interest" description="Disordered" evidence="1">
    <location>
        <begin position="1"/>
        <end position="38"/>
    </location>
</feature>
<dbReference type="EMBL" id="JASCZI010211640">
    <property type="protein sequence ID" value="MED6195430.1"/>
    <property type="molecule type" value="Genomic_DNA"/>
</dbReference>
<protein>
    <submittedName>
        <fullName evidence="3">Uncharacterized protein</fullName>
    </submittedName>
</protein>
<sequence>MGGSPHRLHESPHHREIVGRLTAPRSSTKDRSSPSALPYSNTGKRFGFLAPTNVALTPLSIPLLQQVLQYHRLTALAAAVLQCIGQIIYIPLKRGFPSSDEAGGVDISSDDFRQSPTFSLFSTKVGILFASLSLLIPLFVPPCIKEDVEKLLDISRTMGQLKLNVDLVALVVGLVDVLVLFWLHLIWFNEIAYEDQKLQFEVLWWLLLLYFLLDLSYHLS</sequence>
<organism evidence="3 4">
    <name type="scientific">Stylosanthes scabra</name>
    <dbReference type="NCBI Taxonomy" id="79078"/>
    <lineage>
        <taxon>Eukaryota</taxon>
        <taxon>Viridiplantae</taxon>
        <taxon>Streptophyta</taxon>
        <taxon>Embryophyta</taxon>
        <taxon>Tracheophyta</taxon>
        <taxon>Spermatophyta</taxon>
        <taxon>Magnoliopsida</taxon>
        <taxon>eudicotyledons</taxon>
        <taxon>Gunneridae</taxon>
        <taxon>Pentapetalae</taxon>
        <taxon>rosids</taxon>
        <taxon>fabids</taxon>
        <taxon>Fabales</taxon>
        <taxon>Fabaceae</taxon>
        <taxon>Papilionoideae</taxon>
        <taxon>50 kb inversion clade</taxon>
        <taxon>dalbergioids sensu lato</taxon>
        <taxon>Dalbergieae</taxon>
        <taxon>Pterocarpus clade</taxon>
        <taxon>Stylosanthes</taxon>
    </lineage>
</organism>
<evidence type="ECO:0000313" key="3">
    <source>
        <dbReference type="EMBL" id="MED6195430.1"/>
    </source>
</evidence>
<gene>
    <name evidence="3" type="ORF">PIB30_037787</name>
</gene>
<feature type="transmembrane region" description="Helical" evidence="2">
    <location>
        <begin position="73"/>
        <end position="92"/>
    </location>
</feature>
<keyword evidence="2" id="KW-1133">Transmembrane helix</keyword>
<accession>A0ABU6XE65</accession>
<feature type="transmembrane region" description="Helical" evidence="2">
    <location>
        <begin position="165"/>
        <end position="187"/>
    </location>
</feature>
<feature type="transmembrane region" description="Helical" evidence="2">
    <location>
        <begin position="125"/>
        <end position="144"/>
    </location>
</feature>
<keyword evidence="4" id="KW-1185">Reference proteome</keyword>
<reference evidence="3 4" key="1">
    <citation type="journal article" date="2023" name="Plants (Basel)">
        <title>Bridging the Gap: Combining Genomics and Transcriptomics Approaches to Understand Stylosanthes scabra, an Orphan Legume from the Brazilian Caatinga.</title>
        <authorList>
            <person name="Ferreira-Neto J.R.C."/>
            <person name="da Silva M.D."/>
            <person name="Binneck E."/>
            <person name="de Melo N.F."/>
            <person name="da Silva R.H."/>
            <person name="de Melo A.L.T.M."/>
            <person name="Pandolfi V."/>
            <person name="Bustamante F.O."/>
            <person name="Brasileiro-Vidal A.C."/>
            <person name="Benko-Iseppon A.M."/>
        </authorList>
    </citation>
    <scope>NUCLEOTIDE SEQUENCE [LARGE SCALE GENOMIC DNA]</scope>
    <source>
        <tissue evidence="3">Leaves</tissue>
    </source>
</reference>
<evidence type="ECO:0000256" key="1">
    <source>
        <dbReference type="SAM" id="MobiDB-lite"/>
    </source>
</evidence>
<feature type="compositionally biased region" description="Basic and acidic residues" evidence="1">
    <location>
        <begin position="7"/>
        <end position="18"/>
    </location>
</feature>
<evidence type="ECO:0000313" key="4">
    <source>
        <dbReference type="Proteomes" id="UP001341840"/>
    </source>
</evidence>